<evidence type="ECO:0000313" key="10">
    <source>
        <dbReference type="Proteomes" id="UP000663852"/>
    </source>
</evidence>
<dbReference type="InterPro" id="IPR004859">
    <property type="entry name" value="Xrn1_N"/>
</dbReference>
<dbReference type="EMBL" id="CAJNOJ010000145">
    <property type="protein sequence ID" value="CAF1194904.1"/>
    <property type="molecule type" value="Genomic_DNA"/>
</dbReference>
<dbReference type="InterPro" id="IPR041412">
    <property type="entry name" value="Xrn1_helical"/>
</dbReference>
<dbReference type="AlphaFoldDB" id="A0A814VTH4"/>
<dbReference type="Gene3D" id="3.40.50.12390">
    <property type="match status" value="2"/>
</dbReference>
<dbReference type="OrthoDB" id="372487at2759"/>
<keyword evidence="3" id="KW-0269">Exonuclease</keyword>
<evidence type="ECO:0000259" key="5">
    <source>
        <dbReference type="Pfam" id="PF03159"/>
    </source>
</evidence>
<dbReference type="Proteomes" id="UP000663828">
    <property type="component" value="Unassembled WGS sequence"/>
</dbReference>
<accession>A0A814VTH4</accession>
<evidence type="ECO:0000256" key="2">
    <source>
        <dbReference type="ARBA" id="ARBA00022801"/>
    </source>
</evidence>
<keyword evidence="1" id="KW-0540">Nuclease</keyword>
<dbReference type="GO" id="GO:0005634">
    <property type="term" value="C:nucleus"/>
    <property type="evidence" value="ECO:0007669"/>
    <property type="project" value="TreeGrafter"/>
</dbReference>
<comment type="caution">
    <text evidence="8">The sequence shown here is derived from an EMBL/GenBank/DDBJ whole genome shotgun (WGS) entry which is preliminary data.</text>
</comment>
<dbReference type="PANTHER" id="PTHR12341">
    <property type="entry name" value="5'-&gt;3' EXORIBONUCLEASE"/>
    <property type="match status" value="1"/>
</dbReference>
<dbReference type="CDD" id="cd18673">
    <property type="entry name" value="PIN_XRN1-2-like"/>
    <property type="match status" value="1"/>
</dbReference>
<dbReference type="Proteomes" id="UP000663852">
    <property type="component" value="Unassembled WGS sequence"/>
</dbReference>
<dbReference type="Pfam" id="PF03159">
    <property type="entry name" value="XRN_N"/>
    <property type="match status" value="1"/>
</dbReference>
<feature type="domain" description="Xrn1 helical" evidence="6">
    <location>
        <begin position="369"/>
        <end position="559"/>
    </location>
</feature>
<evidence type="ECO:0000313" key="7">
    <source>
        <dbReference type="EMBL" id="CAF0868349.1"/>
    </source>
</evidence>
<organism evidence="8 10">
    <name type="scientific">Adineta ricciae</name>
    <name type="common">Rotifer</name>
    <dbReference type="NCBI Taxonomy" id="249248"/>
    <lineage>
        <taxon>Eukaryota</taxon>
        <taxon>Metazoa</taxon>
        <taxon>Spiralia</taxon>
        <taxon>Gnathifera</taxon>
        <taxon>Rotifera</taxon>
        <taxon>Eurotatoria</taxon>
        <taxon>Bdelloidea</taxon>
        <taxon>Adinetida</taxon>
        <taxon>Adinetidae</taxon>
        <taxon>Adineta</taxon>
    </lineage>
</organism>
<evidence type="ECO:0000259" key="6">
    <source>
        <dbReference type="Pfam" id="PF17846"/>
    </source>
</evidence>
<evidence type="ECO:0000256" key="3">
    <source>
        <dbReference type="ARBA" id="ARBA00022839"/>
    </source>
</evidence>
<protein>
    <submittedName>
        <fullName evidence="8">Uncharacterized protein</fullName>
    </submittedName>
</protein>
<sequence length="607" mass="70649">MGIPGFSSWLDEKYPSIITPCTQENGKASDDNRIQVDNLYLDMNEIIHSCFDSDDSSTVKNEDEIIEAVFRHIDEIVSVLHPRKLIYMALDGVASKAKMHCQRVHLFLRAKNDPDDIGQFTKCDIKPGTKFMAKLSNKLQSYILKRMNQEDSVWKSIIVILSDANVPGEGEHKIMDFIRSQRYSNPKTNHVLFSGDSDVILLGLTMHSNHIRIMRRKTEETKSYTFRDLRLLRQEIIEEFGGNLERVIDDWIFMCLLAGNDYLPNLPSIGFNRNELDNTLFNTYKEYIRKRGGYLIENMQPDLRNFKILLQRIGENEEENVVSLLEHSQTSVQYSVDKVREQDKDPPLRFGPSPPQKAKSSASSIQTVTNWQRQYYKDKFGFTEDQLRTKSMEVAHDYAKGLRWILECYYNGIPSWNWYYPHYYPPLPSTLSNLESIPDRFSSDSKPLTPLEEMLATFPSKYARYLPEKWQPLMQNIESPIIDFYRTDPAIDTHGKRYEKQYIVKLPFIDEKRLFEALSLIDSTLSEEEKERNRVDDDHRLFIHSTNPYYQQFINSNGTALDVNTRREITRDHANNKDPQVEQSGTETADSVVCLRFHGILPQEPSS</sequence>
<evidence type="ECO:0000256" key="1">
    <source>
        <dbReference type="ARBA" id="ARBA00022722"/>
    </source>
</evidence>
<dbReference type="Gene3D" id="1.25.40.1050">
    <property type="match status" value="1"/>
</dbReference>
<dbReference type="GO" id="GO:0000956">
    <property type="term" value="P:nuclear-transcribed mRNA catabolic process"/>
    <property type="evidence" value="ECO:0007669"/>
    <property type="project" value="TreeGrafter"/>
</dbReference>
<feature type="region of interest" description="Disordered" evidence="4">
    <location>
        <begin position="343"/>
        <end position="363"/>
    </location>
</feature>
<dbReference type="EMBL" id="CAJNOR010000288">
    <property type="protein sequence ID" value="CAF0868349.1"/>
    <property type="molecule type" value="Genomic_DNA"/>
</dbReference>
<dbReference type="CDD" id="cd00080">
    <property type="entry name" value="H3TH_StructSpec-5'-nucleases"/>
    <property type="match status" value="1"/>
</dbReference>
<feature type="domain" description="Xrn1 N-terminal" evidence="5">
    <location>
        <begin position="1"/>
        <end position="216"/>
    </location>
</feature>
<name>A0A814VTH4_ADIRI</name>
<evidence type="ECO:0000313" key="8">
    <source>
        <dbReference type="EMBL" id="CAF1194904.1"/>
    </source>
</evidence>
<reference evidence="8" key="1">
    <citation type="submission" date="2021-02" db="EMBL/GenBank/DDBJ databases">
        <authorList>
            <person name="Nowell W R."/>
        </authorList>
    </citation>
    <scope>NUCLEOTIDE SEQUENCE</scope>
</reference>
<proteinExistence type="predicted"/>
<dbReference type="PANTHER" id="PTHR12341:SF41">
    <property type="entry name" value="5'-3' EXORIBONUCLEASE 2"/>
    <property type="match status" value="1"/>
</dbReference>
<gene>
    <name evidence="8" type="ORF">EDS130_LOCUS25024</name>
    <name evidence="7" type="ORF">XAT740_LOCUS6358</name>
</gene>
<dbReference type="GO" id="GO:0003723">
    <property type="term" value="F:RNA binding"/>
    <property type="evidence" value="ECO:0007669"/>
    <property type="project" value="TreeGrafter"/>
</dbReference>
<keyword evidence="9" id="KW-1185">Reference proteome</keyword>
<evidence type="ECO:0000313" key="9">
    <source>
        <dbReference type="Proteomes" id="UP000663828"/>
    </source>
</evidence>
<dbReference type="InterPro" id="IPR027073">
    <property type="entry name" value="5_3_exoribonuclease"/>
</dbReference>
<evidence type="ECO:0000256" key="4">
    <source>
        <dbReference type="SAM" id="MobiDB-lite"/>
    </source>
</evidence>
<dbReference type="Pfam" id="PF17846">
    <property type="entry name" value="XRN_M"/>
    <property type="match status" value="2"/>
</dbReference>
<feature type="domain" description="Xrn1 helical" evidence="6">
    <location>
        <begin position="243"/>
        <end position="331"/>
    </location>
</feature>
<dbReference type="GO" id="GO:0004534">
    <property type="term" value="F:5'-3' RNA exonuclease activity"/>
    <property type="evidence" value="ECO:0007669"/>
    <property type="project" value="TreeGrafter"/>
</dbReference>
<keyword evidence="2" id="KW-0378">Hydrolase</keyword>